<dbReference type="EMBL" id="CM037162">
    <property type="protein sequence ID" value="KAH7864793.1"/>
    <property type="molecule type" value="Genomic_DNA"/>
</dbReference>
<protein>
    <submittedName>
        <fullName evidence="1">Uncharacterized protein</fullName>
    </submittedName>
</protein>
<organism evidence="1 2">
    <name type="scientific">Vaccinium darrowii</name>
    <dbReference type="NCBI Taxonomy" id="229202"/>
    <lineage>
        <taxon>Eukaryota</taxon>
        <taxon>Viridiplantae</taxon>
        <taxon>Streptophyta</taxon>
        <taxon>Embryophyta</taxon>
        <taxon>Tracheophyta</taxon>
        <taxon>Spermatophyta</taxon>
        <taxon>Magnoliopsida</taxon>
        <taxon>eudicotyledons</taxon>
        <taxon>Gunneridae</taxon>
        <taxon>Pentapetalae</taxon>
        <taxon>asterids</taxon>
        <taxon>Ericales</taxon>
        <taxon>Ericaceae</taxon>
        <taxon>Vaccinioideae</taxon>
        <taxon>Vaccinieae</taxon>
        <taxon>Vaccinium</taxon>
    </lineage>
</organism>
<keyword evidence="2" id="KW-1185">Reference proteome</keyword>
<accession>A0ACB7ZGB2</accession>
<proteinExistence type="predicted"/>
<gene>
    <name evidence="1" type="ORF">Vadar_033924</name>
</gene>
<evidence type="ECO:0000313" key="2">
    <source>
        <dbReference type="Proteomes" id="UP000828048"/>
    </source>
</evidence>
<dbReference type="Proteomes" id="UP000828048">
    <property type="component" value="Chromosome 12"/>
</dbReference>
<sequence>MANEVVLLDVLPSSFGMRVRIALAEKGIAYEYKEQSIWGNNKSPLLLQMNPIHKMVPVLIHNGKPMCESLVILQYIDEVWSDHGPTLLSSNPYLQAQARFWADFIDKKESVACRVGRGRKIKWCLEINKRSLKLLISDSSRKKVVGEGLPVAMLQWMGGSRRKVTTSRKSTQKRQRQYFEQRKRQQQLQQATGLETFSDGVNMSSQYLDNNRSLDILSLLNLSTVVQYHKSSCHTSRENSGGIAMTENYHITKSPPTIQADKVVPADPVEFKEARNPTTVSQVETATVFPKKVLSSAPASQKRHLSGLGDGTDQLKMTSERLLSVFDLLGDDGPNESLQESPQNEAHVAFAVEGLGSVGTKTPVHSPQQPGRIFSYGSTSPLEASRQRQPSKNFDDLLYDLELDEGAVSQDIHFGSFLEVPFCSRGTENTFGEPRQKISKANSRFNINASSLKYSFADDEMSYNITDEDNDIWKDGNFLDKDCDITWNGSPFEMDGSSSDYWNLGSHEMLDFALEGPYFKGKMVTEKARGGFNVSESPRPQSRQRPRQRRLNNDHDFLFPDGKWNPKVGRDCDLRDTTNQPAWSCHLTEDAGESLSLLSEESCSSSAVRNKATKRSPSNSVARQNLGWHGHAISSPGNKCSGNKYVKDRHYAKSDGLHEGKKINGARKFAKIHNPSSPNPARYSNTLFHEELGPEDSFSFKEGYISAQMDPGFGPFCQSSGAEKHASAQPKIWSEDPFGAYPLPELHANFKSSLERSKHDVLRKSSPSGDLSSEKLAFCKPYSHDNSCEAPIFSTVGSRRCKRSLFMDSKVDRRPQDILPVEGSQGDADFLHVPGEESVAKDGENRSEKQQSDCAKAELQKDVCMESNDLSSENGQSLEASESKDNCSDCKEAQDLIPEMKNRTAAGSPECAEEISSCVKIGHKFEDITDEKECHNDVQTTLIRQNGSTAVTNLGARVDDAGAKELRLESKGQNSSLGQSCQVMMLESYVLQLLCVQKVLKEASVHDTMKKEEPAIKYHDA</sequence>
<reference evidence="1 2" key="1">
    <citation type="journal article" date="2021" name="Hortic Res">
        <title>High-quality reference genome and annotation aids understanding of berry development for evergreen blueberry (Vaccinium darrowii).</title>
        <authorList>
            <person name="Yu J."/>
            <person name="Hulse-Kemp A.M."/>
            <person name="Babiker E."/>
            <person name="Staton M."/>
        </authorList>
    </citation>
    <scope>NUCLEOTIDE SEQUENCE [LARGE SCALE GENOMIC DNA]</scope>
    <source>
        <strain evidence="2">cv. NJ 8807/NJ 8810</strain>
        <tissue evidence="1">Young leaf</tissue>
    </source>
</reference>
<evidence type="ECO:0000313" key="1">
    <source>
        <dbReference type="EMBL" id="KAH7864793.1"/>
    </source>
</evidence>
<comment type="caution">
    <text evidence="1">The sequence shown here is derived from an EMBL/GenBank/DDBJ whole genome shotgun (WGS) entry which is preliminary data.</text>
</comment>
<name>A0ACB7ZGB2_9ERIC</name>